<evidence type="ECO:0000256" key="1">
    <source>
        <dbReference type="ARBA" id="ARBA00005640"/>
    </source>
</evidence>
<sequence length="103" mass="12058">MQKNVQRLKEYRSKLILFPKNKKKLKKTDSSLEECSKAEQLRRRSIIAVPKVKPTAQSKIIKPKDKKFSCYNALKRERRNAKTWGRKQKKAMEAAEDAAVIKK</sequence>
<name>A0A5N5T4U4_9CRUS</name>
<dbReference type="OrthoDB" id="10264538at2759"/>
<evidence type="ECO:0000313" key="7">
    <source>
        <dbReference type="Proteomes" id="UP000326759"/>
    </source>
</evidence>
<evidence type="ECO:0000256" key="2">
    <source>
        <dbReference type="ARBA" id="ARBA00022980"/>
    </source>
</evidence>
<dbReference type="Proteomes" id="UP000326759">
    <property type="component" value="Unassembled WGS sequence"/>
</dbReference>
<dbReference type="AlphaFoldDB" id="A0A5N5T4U4"/>
<dbReference type="InterPro" id="IPR001380">
    <property type="entry name" value="Ribosomal_eL13"/>
</dbReference>
<evidence type="ECO:0000313" key="6">
    <source>
        <dbReference type="EMBL" id="KAB7500978.1"/>
    </source>
</evidence>
<comment type="similarity">
    <text evidence="1">Belongs to the eukaryotic ribosomal protein eL13 family.</text>
</comment>
<accession>A0A5N5T4U4</accession>
<dbReference type="GO" id="GO:0003735">
    <property type="term" value="F:structural constituent of ribosome"/>
    <property type="evidence" value="ECO:0007669"/>
    <property type="project" value="InterPro"/>
</dbReference>
<keyword evidence="3" id="KW-0687">Ribonucleoprotein</keyword>
<gene>
    <name evidence="6" type="primary">RpL13</name>
    <name evidence="6" type="ORF">Anas_14425</name>
</gene>
<evidence type="ECO:0000256" key="5">
    <source>
        <dbReference type="ARBA" id="ARBA00035321"/>
    </source>
</evidence>
<dbReference type="GO" id="GO:0022625">
    <property type="term" value="C:cytosolic large ribosomal subunit"/>
    <property type="evidence" value="ECO:0007669"/>
    <property type="project" value="TreeGrafter"/>
</dbReference>
<dbReference type="EMBL" id="SEYY01012090">
    <property type="protein sequence ID" value="KAB7500978.1"/>
    <property type="molecule type" value="Genomic_DNA"/>
</dbReference>
<proteinExistence type="inferred from homology"/>
<dbReference type="GO" id="GO:0006412">
    <property type="term" value="P:translation"/>
    <property type="evidence" value="ECO:0007669"/>
    <property type="project" value="InterPro"/>
</dbReference>
<dbReference type="Pfam" id="PF01294">
    <property type="entry name" value="Ribosomal_L13e"/>
    <property type="match status" value="1"/>
</dbReference>
<dbReference type="GO" id="GO:0003723">
    <property type="term" value="F:RNA binding"/>
    <property type="evidence" value="ECO:0007669"/>
    <property type="project" value="TreeGrafter"/>
</dbReference>
<evidence type="ECO:0000256" key="3">
    <source>
        <dbReference type="ARBA" id="ARBA00023274"/>
    </source>
</evidence>
<keyword evidence="2 6" id="KW-0689">Ribosomal protein</keyword>
<dbReference type="PANTHER" id="PTHR11722:SF0">
    <property type="entry name" value="LARGE RIBOSOMAL SUBUNIT PROTEIN EL13"/>
    <property type="match status" value="1"/>
</dbReference>
<evidence type="ECO:0000256" key="4">
    <source>
        <dbReference type="ARBA" id="ARBA00035216"/>
    </source>
</evidence>
<dbReference type="Gene3D" id="1.20.5.110">
    <property type="match status" value="1"/>
</dbReference>
<dbReference type="PANTHER" id="PTHR11722">
    <property type="entry name" value="60S RIBOSOMAL PROTEIN L13"/>
    <property type="match status" value="1"/>
</dbReference>
<reference evidence="6 7" key="1">
    <citation type="journal article" date="2019" name="PLoS Biol.">
        <title>Sex chromosomes control vertical transmission of feminizing Wolbachia symbionts in an isopod.</title>
        <authorList>
            <person name="Becking T."/>
            <person name="Chebbi M.A."/>
            <person name="Giraud I."/>
            <person name="Moumen B."/>
            <person name="Laverre T."/>
            <person name="Caubet Y."/>
            <person name="Peccoud J."/>
            <person name="Gilbert C."/>
            <person name="Cordaux R."/>
        </authorList>
    </citation>
    <scope>NUCLEOTIDE SEQUENCE [LARGE SCALE GENOMIC DNA]</scope>
    <source>
        <strain evidence="6">ANa2</strain>
        <tissue evidence="6">Whole body excluding digestive tract and cuticle</tissue>
    </source>
</reference>
<keyword evidence="7" id="KW-1185">Reference proteome</keyword>
<comment type="caution">
    <text evidence="6">The sequence shown here is derived from an EMBL/GenBank/DDBJ whole genome shotgun (WGS) entry which is preliminary data.</text>
</comment>
<protein>
    <recommendedName>
        <fullName evidence="4">Large ribosomal subunit protein eL13</fullName>
    </recommendedName>
    <alternativeName>
        <fullName evidence="5">60S ribosomal protein L13</fullName>
    </alternativeName>
</protein>
<organism evidence="6 7">
    <name type="scientific">Armadillidium nasatum</name>
    <dbReference type="NCBI Taxonomy" id="96803"/>
    <lineage>
        <taxon>Eukaryota</taxon>
        <taxon>Metazoa</taxon>
        <taxon>Ecdysozoa</taxon>
        <taxon>Arthropoda</taxon>
        <taxon>Crustacea</taxon>
        <taxon>Multicrustacea</taxon>
        <taxon>Malacostraca</taxon>
        <taxon>Eumalacostraca</taxon>
        <taxon>Peracarida</taxon>
        <taxon>Isopoda</taxon>
        <taxon>Oniscidea</taxon>
        <taxon>Crinocheta</taxon>
        <taxon>Armadillidiidae</taxon>
        <taxon>Armadillidium</taxon>
    </lineage>
</organism>